<feature type="compositionally biased region" description="Polar residues" evidence="2">
    <location>
        <begin position="1692"/>
        <end position="1706"/>
    </location>
</feature>
<evidence type="ECO:0000259" key="5">
    <source>
        <dbReference type="PROSITE" id="PS50095"/>
    </source>
</evidence>
<dbReference type="PROSITE" id="PS50095">
    <property type="entry name" value="PLAT"/>
    <property type="match status" value="1"/>
</dbReference>
<dbReference type="Gene3D" id="2.60.60.20">
    <property type="entry name" value="PLAT/LH2 domain"/>
    <property type="match status" value="1"/>
</dbReference>
<dbReference type="InterPro" id="IPR051223">
    <property type="entry name" value="Polycystin"/>
</dbReference>
<name>A0ABP0FHN8_CLALP</name>
<keyword evidence="7" id="KW-1185">Reference proteome</keyword>
<comment type="caution">
    <text evidence="6">The sequence shown here is derived from an EMBL/GenBank/DDBJ whole genome shotgun (WGS) entry which is preliminary data.</text>
</comment>
<dbReference type="SMART" id="SM00308">
    <property type="entry name" value="LH2"/>
    <property type="match status" value="1"/>
</dbReference>
<evidence type="ECO:0000256" key="2">
    <source>
        <dbReference type="SAM" id="MobiDB-lite"/>
    </source>
</evidence>
<protein>
    <recommendedName>
        <fullName evidence="5">PLAT domain-containing protein</fullName>
    </recommendedName>
</protein>
<proteinExistence type="predicted"/>
<feature type="compositionally biased region" description="Polar residues" evidence="2">
    <location>
        <begin position="1813"/>
        <end position="1832"/>
    </location>
</feature>
<feature type="region of interest" description="Disordered" evidence="2">
    <location>
        <begin position="2118"/>
        <end position="2161"/>
    </location>
</feature>
<evidence type="ECO:0000313" key="7">
    <source>
        <dbReference type="Proteomes" id="UP001642483"/>
    </source>
</evidence>
<comment type="caution">
    <text evidence="1">Lacks conserved residue(s) required for the propagation of feature annotation.</text>
</comment>
<feature type="transmembrane region" description="Helical" evidence="3">
    <location>
        <begin position="2060"/>
        <end position="2088"/>
    </location>
</feature>
<feature type="domain" description="PLAT" evidence="5">
    <location>
        <begin position="1460"/>
        <end position="1577"/>
    </location>
</feature>
<keyword evidence="4" id="KW-0732">Signal</keyword>
<reference evidence="6 7" key="1">
    <citation type="submission" date="2024-02" db="EMBL/GenBank/DDBJ databases">
        <authorList>
            <person name="Daric V."/>
            <person name="Darras S."/>
        </authorList>
    </citation>
    <scope>NUCLEOTIDE SEQUENCE [LARGE SCALE GENOMIC DNA]</scope>
</reference>
<evidence type="ECO:0000256" key="4">
    <source>
        <dbReference type="SAM" id="SignalP"/>
    </source>
</evidence>
<evidence type="ECO:0000256" key="1">
    <source>
        <dbReference type="PROSITE-ProRule" id="PRU00152"/>
    </source>
</evidence>
<keyword evidence="3" id="KW-0812">Transmembrane</keyword>
<dbReference type="PANTHER" id="PTHR10877:SF150">
    <property type="entry name" value="REJ DOMAIN-CONTAINING PROTEIN"/>
    <property type="match status" value="1"/>
</dbReference>
<feature type="signal peptide" evidence="4">
    <location>
        <begin position="1"/>
        <end position="22"/>
    </location>
</feature>
<gene>
    <name evidence="6" type="ORF">CVLEPA_LOCUS7833</name>
</gene>
<feature type="transmembrane region" description="Helical" evidence="3">
    <location>
        <begin position="2030"/>
        <end position="2054"/>
    </location>
</feature>
<feature type="chain" id="PRO_5046969365" description="PLAT domain-containing protein" evidence="4">
    <location>
        <begin position="23"/>
        <end position="2161"/>
    </location>
</feature>
<sequence length="2161" mass="244788">MWIMRFLQVGLAVTFMVGYAECSVILTNASGKVVFPTAKECNNDVMSPGAISWKIQLQKREVAYLQFDEVSFSCTKAKLRLIQENEKPKLICKTKKPHGYPNLFFRKNVTISFERITKKCNEANISFVYNRIGFRLMTTSTHVQTGQKVQFVATLTGARNLNLNCEISYNNSRTGFSTKTLTAERSFKYPGKYTVRATCYIGGNSSSRTFSTQDLVLYVEDFLSASKLQIYLRQNNSQTYPASTELIFHHKYYFPISYALMLNDVIITELQTSQTFDMNKILSNETVRFKLNSTMQRLVGPGKHDVILLLQNHVSSVTYSKPVIFYEKIKNLTVMTKQYVGFRPNVFVINVTVSSGAPVNLAIDIISNRTRLSVFRSSQFCPRDCHTMAIEATLSQADIYEAVATARNNISILTSMASFEALPQIHDVYITSRGFDYETRREVFIFIRGDVGKYDMNLTIDENATKNLTLTISKTKYKHVGLPNLPFDAEPYMLITNESHFHEARQVVVLIRNEKQSFRFVGYVPKALPLSCLESVRIRDGKVGGGLDEPLKVVEELVLSVDLNFRCTRELFSVDYKWRTYRVTSKIDIPKIGDGVQLNTGSGEPELVIKADDLLPGMYVIKVNVNVTSDERLNVIAKGDDYTLVEIPKRKLNFLIKGGDVVEAGMNTNILKFESSIDFNKHEENIKRDWFCAVTQEDLPMTKEIGKIQRKGSCFDWQTLYVTGDDVMEISMDKLVRSDRYYVRLIVSGPHYDETFADQTIVMKSTSIPNVTLRCRSNCGKLFSPHKPMILQLDCDDCTRHTWVLSLKSGQQLSLCQNRRFCKLNNSILNIISTSSNVTGIGYNVDGDMASATLILNPLSPPSGGSCRVTPESGIAFITKFNVTCSGYAQGQASLRFKFSVKEKGHDNLLQSSCDPNLYDLTLSSENFVSDVTISIAICGLRQSCTEKNLTVNLRKTPDVNKHLTSDVFYAISSHNLQKTAQVIPPLSSGKILKPFLITTILDRTADYPLNTLTSAKQVADVLRHLTESFGVANEHHVYQLVRTLNRIELIVHKHSSEGDDDVIRSIAASCVVVTSHLMGFSDEIRFKIKESSRMTRLGKLLMTTMVPGEDTMTFETKSVQGRFLKLNNDVINPLNDSSFRLPNIQTLSNEVINVEVFTYDSSINFNTRTHKVEQVTSVSMTTGWQNEIPISRNEAKNQTIGFPLPAQPGKGNITMRVESECDVAGCHSKAAGWALFDWMLYKRDGNDLFLTIHVENMDQKIENCTMSLETTDQSSFKIKKEFHEKESLYTWSISERSLPHRQVELNVTVYVDLGAGYYRIGSLINVTFTSFILNCLHWEDRMRDWGEGSCKVHQNAGIFNCECDVDQVTPNRFKRSGEESIPQIIYASHLLVFPNKINYDQLSWNLWEQFQQNPVIVIVLSALYVIYALLLIWARNKDKNAEKKGLFIEVADNSPNDQYRYYVTIYTGSRPNAGTTAAVCMRLLGKRQRSNAHVIKRENDNVLSMGSVQSFLITTPRSLGDIKAVRVWRNDGGSSPEWYLERMVVRDLETNECWFFLCGTRFSDVLQYTFRATTLEELQISNKLFLLKCENHFKDRHVWYSLYGMRPWQQYVMTRVERVATCFLFIFQVMLTSMMFHGHSYAVDGNVLTFGRYYFKWSHIVVGIESALMCFPGPFLISLLFRHAQRRKGNKNSNPDKNVQSTKLTRGQHKAATSLVRSHDVQTTGTTMKTDTRNMSQVSSAEVDQDGKNAGQHNPDDKDRPSTSKEISKLVIKQPSTFPGKFEIINEKTRREKNTRKLKDLSMTKIATSSRVEQVVPTTSSPAKSVASSKMTKYIPSRVERNAATLTPPVKDITSSQKKKSKSSRVERNVAITSSPVKAMTSSQKKKSKSSRVERNVAITSSPVKGMTSSQKKKSKSSRVERNVAITSLPVKRMTSSPMKKSKSSRVEKNVATVKNMTSSQTKKSKSLRVEKNLATTPSPTKALTSSVVKPSARPPLSAAEAQQEFTILEIDPNTLDPLAIVHFSIYVAWFYIIAVMVTSTVICILYGMTYGLETCRDWLVSFLSAFIETVIILESLKVVVIAYFSVLNNPRHDLRDWVPPLPPTVRPRSYVNRGAIRRKQKREKPTNPIYRSPTRERTNRKINTQENIEMRPIKQRVSP</sequence>
<dbReference type="SUPFAM" id="SSF49723">
    <property type="entry name" value="Lipase/lipooxygenase domain (PLAT/LH2 domain)"/>
    <property type="match status" value="1"/>
</dbReference>
<dbReference type="PANTHER" id="PTHR10877">
    <property type="entry name" value="POLYCYSTIN FAMILY MEMBER"/>
    <property type="match status" value="1"/>
</dbReference>
<dbReference type="InterPro" id="IPR036392">
    <property type="entry name" value="PLAT/LH2_dom_sf"/>
</dbReference>
<keyword evidence="3" id="KW-1133">Transmembrane helix</keyword>
<dbReference type="Proteomes" id="UP001642483">
    <property type="component" value="Unassembled WGS sequence"/>
</dbReference>
<feature type="region of interest" description="Disordered" evidence="2">
    <location>
        <begin position="1688"/>
        <end position="1771"/>
    </location>
</feature>
<feature type="compositionally biased region" description="Polar residues" evidence="2">
    <location>
        <begin position="1722"/>
        <end position="1743"/>
    </location>
</feature>
<dbReference type="EMBL" id="CAWYQH010000046">
    <property type="protein sequence ID" value="CAK8677842.1"/>
    <property type="molecule type" value="Genomic_DNA"/>
</dbReference>
<feature type="region of interest" description="Disordered" evidence="2">
    <location>
        <begin position="1813"/>
        <end position="1928"/>
    </location>
</feature>
<dbReference type="Pfam" id="PF02010">
    <property type="entry name" value="REJ"/>
    <property type="match status" value="1"/>
</dbReference>
<organism evidence="6 7">
    <name type="scientific">Clavelina lepadiformis</name>
    <name type="common">Light-bulb sea squirt</name>
    <name type="synonym">Ascidia lepadiformis</name>
    <dbReference type="NCBI Taxonomy" id="159417"/>
    <lineage>
        <taxon>Eukaryota</taxon>
        <taxon>Metazoa</taxon>
        <taxon>Chordata</taxon>
        <taxon>Tunicata</taxon>
        <taxon>Ascidiacea</taxon>
        <taxon>Aplousobranchia</taxon>
        <taxon>Clavelinidae</taxon>
        <taxon>Clavelina</taxon>
    </lineage>
</organism>
<evidence type="ECO:0000313" key="6">
    <source>
        <dbReference type="EMBL" id="CAK8677842.1"/>
    </source>
</evidence>
<feature type="transmembrane region" description="Helical" evidence="3">
    <location>
        <begin position="1620"/>
        <end position="1638"/>
    </location>
</feature>
<feature type="transmembrane region" description="Helical" evidence="3">
    <location>
        <begin position="1658"/>
        <end position="1682"/>
    </location>
</feature>
<feature type="transmembrane region" description="Helical" evidence="3">
    <location>
        <begin position="1416"/>
        <end position="1435"/>
    </location>
</feature>
<keyword evidence="3" id="KW-0472">Membrane</keyword>
<dbReference type="InterPro" id="IPR001024">
    <property type="entry name" value="PLAT/LH2_dom"/>
</dbReference>
<accession>A0ABP0FHN8</accession>
<evidence type="ECO:0000256" key="3">
    <source>
        <dbReference type="SAM" id="Phobius"/>
    </source>
</evidence>
<feature type="compositionally biased region" description="Basic and acidic residues" evidence="2">
    <location>
        <begin position="1755"/>
        <end position="1769"/>
    </location>
</feature>
<dbReference type="InterPro" id="IPR002859">
    <property type="entry name" value="PKD/REJ-like"/>
</dbReference>
<dbReference type="Pfam" id="PF01477">
    <property type="entry name" value="PLAT"/>
    <property type="match status" value="1"/>
</dbReference>